<keyword evidence="1" id="KW-0812">Transmembrane</keyword>
<evidence type="ECO:0000313" key="3">
    <source>
        <dbReference type="Proteomes" id="UP000828390"/>
    </source>
</evidence>
<keyword evidence="1" id="KW-0472">Membrane</keyword>
<comment type="caution">
    <text evidence="2">The sequence shown here is derived from an EMBL/GenBank/DDBJ whole genome shotgun (WGS) entry which is preliminary data.</text>
</comment>
<keyword evidence="3" id="KW-1185">Reference proteome</keyword>
<reference evidence="2" key="1">
    <citation type="journal article" date="2019" name="bioRxiv">
        <title>The Genome of the Zebra Mussel, Dreissena polymorpha: A Resource for Invasive Species Research.</title>
        <authorList>
            <person name="McCartney M.A."/>
            <person name="Auch B."/>
            <person name="Kono T."/>
            <person name="Mallez S."/>
            <person name="Zhang Y."/>
            <person name="Obille A."/>
            <person name="Becker A."/>
            <person name="Abrahante J.E."/>
            <person name="Garbe J."/>
            <person name="Badalamenti J.P."/>
            <person name="Herman A."/>
            <person name="Mangelson H."/>
            <person name="Liachko I."/>
            <person name="Sullivan S."/>
            <person name="Sone E.D."/>
            <person name="Koren S."/>
            <person name="Silverstein K.A.T."/>
            <person name="Beckman K.B."/>
            <person name="Gohl D.M."/>
        </authorList>
    </citation>
    <scope>NUCLEOTIDE SEQUENCE</scope>
    <source>
        <strain evidence="2">Duluth1</strain>
        <tissue evidence="2">Whole animal</tissue>
    </source>
</reference>
<name>A0A9D4E7S4_DREPO</name>
<sequence>MCLLGLKACTKTVRRSKRDSVVINEEGSPLTILRRSGQDDSRPAFLLRSSGDPVPLASLLTCFHVFLDWAIFMCCTGPDNDNERGGLEGVGFGILHNELQQLRRIPEMYHDWVSDNHYDDDDDDAFWMMMMMMIIMMMMMVVVMATITTTTSTTTTCASPVFRIQNVYACRKARLRVAAQTFNSNI</sequence>
<feature type="transmembrane region" description="Helical" evidence="1">
    <location>
        <begin position="125"/>
        <end position="147"/>
    </location>
</feature>
<gene>
    <name evidence="2" type="ORF">DPMN_175202</name>
</gene>
<dbReference type="AlphaFoldDB" id="A0A9D4E7S4"/>
<keyword evidence="1" id="KW-1133">Transmembrane helix</keyword>
<evidence type="ECO:0000313" key="2">
    <source>
        <dbReference type="EMBL" id="KAH3773831.1"/>
    </source>
</evidence>
<proteinExistence type="predicted"/>
<reference evidence="2" key="2">
    <citation type="submission" date="2020-11" db="EMBL/GenBank/DDBJ databases">
        <authorList>
            <person name="McCartney M.A."/>
            <person name="Auch B."/>
            <person name="Kono T."/>
            <person name="Mallez S."/>
            <person name="Becker A."/>
            <person name="Gohl D.M."/>
            <person name="Silverstein K.A.T."/>
            <person name="Koren S."/>
            <person name="Bechman K.B."/>
            <person name="Herman A."/>
            <person name="Abrahante J.E."/>
            <person name="Garbe J."/>
        </authorList>
    </citation>
    <scope>NUCLEOTIDE SEQUENCE</scope>
    <source>
        <strain evidence="2">Duluth1</strain>
        <tissue evidence="2">Whole animal</tissue>
    </source>
</reference>
<organism evidence="2 3">
    <name type="scientific">Dreissena polymorpha</name>
    <name type="common">Zebra mussel</name>
    <name type="synonym">Mytilus polymorpha</name>
    <dbReference type="NCBI Taxonomy" id="45954"/>
    <lineage>
        <taxon>Eukaryota</taxon>
        <taxon>Metazoa</taxon>
        <taxon>Spiralia</taxon>
        <taxon>Lophotrochozoa</taxon>
        <taxon>Mollusca</taxon>
        <taxon>Bivalvia</taxon>
        <taxon>Autobranchia</taxon>
        <taxon>Heteroconchia</taxon>
        <taxon>Euheterodonta</taxon>
        <taxon>Imparidentia</taxon>
        <taxon>Neoheterodontei</taxon>
        <taxon>Myida</taxon>
        <taxon>Dreissenoidea</taxon>
        <taxon>Dreissenidae</taxon>
        <taxon>Dreissena</taxon>
    </lineage>
</organism>
<dbReference type="Proteomes" id="UP000828390">
    <property type="component" value="Unassembled WGS sequence"/>
</dbReference>
<dbReference type="EMBL" id="JAIWYP010000009">
    <property type="protein sequence ID" value="KAH3773831.1"/>
    <property type="molecule type" value="Genomic_DNA"/>
</dbReference>
<evidence type="ECO:0000256" key="1">
    <source>
        <dbReference type="SAM" id="Phobius"/>
    </source>
</evidence>
<accession>A0A9D4E7S4</accession>
<protein>
    <submittedName>
        <fullName evidence="2">Uncharacterized protein</fullName>
    </submittedName>
</protein>